<comment type="caution">
    <text evidence="5">The sequence shown here is derived from an EMBL/GenBank/DDBJ whole genome shotgun (WGS) entry which is preliminary data.</text>
</comment>
<name>A0A2T0SIM4_9ACTN</name>
<feature type="transmembrane region" description="Helical" evidence="4">
    <location>
        <begin position="186"/>
        <end position="203"/>
    </location>
</feature>
<proteinExistence type="inferred from homology"/>
<keyword evidence="4" id="KW-0472">Membrane</keyword>
<organism evidence="5 6">
    <name type="scientific">Pseudosporangium ferrugineum</name>
    <dbReference type="NCBI Taxonomy" id="439699"/>
    <lineage>
        <taxon>Bacteria</taxon>
        <taxon>Bacillati</taxon>
        <taxon>Actinomycetota</taxon>
        <taxon>Actinomycetes</taxon>
        <taxon>Micromonosporales</taxon>
        <taxon>Micromonosporaceae</taxon>
        <taxon>Pseudosporangium</taxon>
    </lineage>
</organism>
<feature type="transmembrane region" description="Helical" evidence="4">
    <location>
        <begin position="162"/>
        <end position="179"/>
    </location>
</feature>
<dbReference type="Gene3D" id="1.20.120.1760">
    <property type="match status" value="1"/>
</dbReference>
<dbReference type="InterPro" id="IPR048254">
    <property type="entry name" value="CDP_ALCOHOL_P_TRANSF_CS"/>
</dbReference>
<evidence type="ECO:0000256" key="3">
    <source>
        <dbReference type="SAM" id="MobiDB-lite"/>
    </source>
</evidence>
<dbReference type="GO" id="GO:0008654">
    <property type="term" value="P:phospholipid biosynthetic process"/>
    <property type="evidence" value="ECO:0007669"/>
    <property type="project" value="InterPro"/>
</dbReference>
<accession>A0A2T0SIM4</accession>
<evidence type="ECO:0000256" key="4">
    <source>
        <dbReference type="SAM" id="Phobius"/>
    </source>
</evidence>
<reference evidence="5 6" key="1">
    <citation type="submission" date="2018-03" db="EMBL/GenBank/DDBJ databases">
        <title>Genomic Encyclopedia of Archaeal and Bacterial Type Strains, Phase II (KMG-II): from individual species to whole genera.</title>
        <authorList>
            <person name="Goeker M."/>
        </authorList>
    </citation>
    <scope>NUCLEOTIDE SEQUENCE [LARGE SCALE GENOMIC DNA]</scope>
    <source>
        <strain evidence="5 6">DSM 45348</strain>
    </source>
</reference>
<feature type="compositionally biased region" description="Low complexity" evidence="3">
    <location>
        <begin position="255"/>
        <end position="270"/>
    </location>
</feature>
<dbReference type="GO" id="GO:0016020">
    <property type="term" value="C:membrane"/>
    <property type="evidence" value="ECO:0007669"/>
    <property type="project" value="InterPro"/>
</dbReference>
<feature type="transmembrane region" description="Helical" evidence="4">
    <location>
        <begin position="137"/>
        <end position="156"/>
    </location>
</feature>
<evidence type="ECO:0000313" key="5">
    <source>
        <dbReference type="EMBL" id="PRY33274.1"/>
    </source>
</evidence>
<dbReference type="PROSITE" id="PS00379">
    <property type="entry name" value="CDP_ALCOHOL_P_TRANSF"/>
    <property type="match status" value="1"/>
</dbReference>
<dbReference type="EMBL" id="PVZG01000001">
    <property type="protein sequence ID" value="PRY33274.1"/>
    <property type="molecule type" value="Genomic_DNA"/>
</dbReference>
<gene>
    <name evidence="5" type="ORF">CLV70_101436</name>
</gene>
<feature type="transmembrane region" description="Helical" evidence="4">
    <location>
        <begin position="39"/>
        <end position="56"/>
    </location>
</feature>
<evidence type="ECO:0000256" key="1">
    <source>
        <dbReference type="ARBA" id="ARBA00022679"/>
    </source>
</evidence>
<feature type="transmembrane region" description="Helical" evidence="4">
    <location>
        <begin position="68"/>
        <end position="88"/>
    </location>
</feature>
<dbReference type="Proteomes" id="UP000239209">
    <property type="component" value="Unassembled WGS sequence"/>
</dbReference>
<protein>
    <submittedName>
        <fullName evidence="5">CDP-alcohol phosphatidyltransferase-like enzyme</fullName>
    </submittedName>
</protein>
<sequence>MSIGTMTARSGRGPLAGVAVQLVLMAVLAATTGMSAAGWLAGTAYALVLCALLRTGMRKAGMSAMGPANAVTLGRATLVGAVTALVVTSFDRPVALPVLVTLVGVALALDGVDGQVARRTNSTTALGARFDMEVDSFLALVLSVFVASTFGWWALAIGVFRYAFYAATFVAPWLTAALPPRFSRKVVAAVQGVVLVVATASLLPDALIVLAAAGVLVSLVWTFGIDIAWLWRAELGRRATVAAAARRVPAARRAAPAAPAAALARTVARPGRTRRARRPASVSA</sequence>
<dbReference type="AlphaFoldDB" id="A0A2T0SIM4"/>
<feature type="transmembrane region" description="Helical" evidence="4">
    <location>
        <begin position="209"/>
        <end position="231"/>
    </location>
</feature>
<dbReference type="GO" id="GO:0016780">
    <property type="term" value="F:phosphotransferase activity, for other substituted phosphate groups"/>
    <property type="evidence" value="ECO:0007669"/>
    <property type="project" value="InterPro"/>
</dbReference>
<evidence type="ECO:0000313" key="6">
    <source>
        <dbReference type="Proteomes" id="UP000239209"/>
    </source>
</evidence>
<keyword evidence="4" id="KW-1133">Transmembrane helix</keyword>
<keyword evidence="1 2" id="KW-0808">Transferase</keyword>
<keyword evidence="4" id="KW-0812">Transmembrane</keyword>
<comment type="similarity">
    <text evidence="2">Belongs to the CDP-alcohol phosphatidyltransferase class-I family.</text>
</comment>
<dbReference type="InterPro" id="IPR043130">
    <property type="entry name" value="CDP-OH_PTrfase_TM_dom"/>
</dbReference>
<feature type="region of interest" description="Disordered" evidence="3">
    <location>
        <begin position="255"/>
        <end position="284"/>
    </location>
</feature>
<dbReference type="InterPro" id="IPR000462">
    <property type="entry name" value="CDP-OH_P_trans"/>
</dbReference>
<feature type="transmembrane region" description="Helical" evidence="4">
    <location>
        <begin position="94"/>
        <end position="112"/>
    </location>
</feature>
<keyword evidence="6" id="KW-1185">Reference proteome</keyword>
<dbReference type="Pfam" id="PF01066">
    <property type="entry name" value="CDP-OH_P_transf"/>
    <property type="match status" value="1"/>
</dbReference>
<evidence type="ECO:0000256" key="2">
    <source>
        <dbReference type="RuleBase" id="RU003750"/>
    </source>
</evidence>